<dbReference type="Proteomes" id="UP000190890">
    <property type="component" value="Unassembled WGS sequence"/>
</dbReference>
<dbReference type="OrthoDB" id="9841661at2"/>
<protein>
    <submittedName>
        <fullName evidence="1">Uncharacterized protein</fullName>
    </submittedName>
</protein>
<comment type="caution">
    <text evidence="1">The sequence shown here is derived from an EMBL/GenBank/DDBJ whole genome shotgun (WGS) entry which is preliminary data.</text>
</comment>
<dbReference type="RefSeq" id="WP_077845753.1">
    <property type="nucleotide sequence ID" value="NZ_LZZM01000023.1"/>
</dbReference>
<gene>
    <name evidence="1" type="ORF">CLPUN_04500</name>
</gene>
<dbReference type="STRING" id="29367.CLPUN_04500"/>
<evidence type="ECO:0000313" key="2">
    <source>
        <dbReference type="Proteomes" id="UP000190890"/>
    </source>
</evidence>
<dbReference type="EMBL" id="LZZM01000023">
    <property type="protein sequence ID" value="OOM82190.1"/>
    <property type="molecule type" value="Genomic_DNA"/>
</dbReference>
<reference evidence="1 2" key="1">
    <citation type="submission" date="2016-05" db="EMBL/GenBank/DDBJ databases">
        <title>Microbial solvent formation.</title>
        <authorList>
            <person name="Poehlein A."/>
            <person name="Montoya Solano J.D."/>
            <person name="Flitsch S."/>
            <person name="Krabben P."/>
            <person name="Duerre P."/>
            <person name="Daniel R."/>
        </authorList>
    </citation>
    <scope>NUCLEOTIDE SEQUENCE [LARGE SCALE GENOMIC DNA]</scope>
    <source>
        <strain evidence="1 2">DSM 2619</strain>
    </source>
</reference>
<dbReference type="AlphaFoldDB" id="A0A1S8TWV7"/>
<keyword evidence="2" id="KW-1185">Reference proteome</keyword>
<name>A0A1S8TWV7_9CLOT</name>
<accession>A0A1S8TWV7</accession>
<evidence type="ECO:0000313" key="1">
    <source>
        <dbReference type="EMBL" id="OOM82190.1"/>
    </source>
</evidence>
<sequence length="119" mass="14281">MNDTDINNNLEKRLYELENKQKMLFIGICKAMEKIGIKEDDNLELFCAYSLSYEDFEKFKSFLVESSIRLHNENLSKVQFIDNYNAIFPNKKLLLPKLMEIVDKSDEFEHIRNLYFDRK</sequence>
<organism evidence="1 2">
    <name type="scientific">Clostridium puniceum</name>
    <dbReference type="NCBI Taxonomy" id="29367"/>
    <lineage>
        <taxon>Bacteria</taxon>
        <taxon>Bacillati</taxon>
        <taxon>Bacillota</taxon>
        <taxon>Clostridia</taxon>
        <taxon>Eubacteriales</taxon>
        <taxon>Clostridiaceae</taxon>
        <taxon>Clostridium</taxon>
    </lineage>
</organism>
<proteinExistence type="predicted"/>